<feature type="compositionally biased region" description="Gly residues" evidence="2">
    <location>
        <begin position="621"/>
        <end position="633"/>
    </location>
</feature>
<feature type="region of interest" description="Disordered" evidence="2">
    <location>
        <begin position="821"/>
        <end position="854"/>
    </location>
</feature>
<feature type="compositionally biased region" description="Gly residues" evidence="2">
    <location>
        <begin position="747"/>
        <end position="757"/>
    </location>
</feature>
<dbReference type="GO" id="GO:0003677">
    <property type="term" value="F:DNA binding"/>
    <property type="evidence" value="ECO:0007669"/>
    <property type="project" value="UniProtKB-KW"/>
</dbReference>
<feature type="compositionally biased region" description="Polar residues" evidence="2">
    <location>
        <begin position="730"/>
        <end position="740"/>
    </location>
</feature>
<feature type="region of interest" description="Disordered" evidence="2">
    <location>
        <begin position="255"/>
        <end position="295"/>
    </location>
</feature>
<accession>A0A8X7NRX6</accession>
<dbReference type="Gene3D" id="1.10.150.130">
    <property type="match status" value="1"/>
</dbReference>
<feature type="compositionally biased region" description="Basic and acidic residues" evidence="2">
    <location>
        <begin position="1"/>
        <end position="10"/>
    </location>
</feature>
<dbReference type="Proteomes" id="UP000590412">
    <property type="component" value="Unassembled WGS sequence"/>
</dbReference>
<keyword evidence="1" id="KW-0238">DNA-binding</keyword>
<reference evidence="3" key="1">
    <citation type="submission" date="2020-03" db="EMBL/GenBank/DDBJ databases">
        <title>FDA dAtabase for Regulatory Grade micrObial Sequences (FDA-ARGOS): Supporting development and validation of Infectious Disease Dx tests.</title>
        <authorList>
            <person name="Campos J."/>
            <person name="Goldberg B."/>
            <person name="Tallon L."/>
            <person name="Sadzewicz L."/>
            <person name="Vavikolanu K."/>
            <person name="Mehta A."/>
            <person name="Aluvathingal J."/>
            <person name="Nadendla S."/>
            <person name="Nandy P."/>
            <person name="Geyer C."/>
            <person name="Yan Y."/>
            <person name="Sichtig H."/>
        </authorList>
    </citation>
    <scope>NUCLEOTIDE SEQUENCE [LARGE SCALE GENOMIC DNA]</scope>
    <source>
        <strain evidence="3">FDAARGOS_652</strain>
    </source>
</reference>
<evidence type="ECO:0000313" key="4">
    <source>
        <dbReference type="Proteomes" id="UP000590412"/>
    </source>
</evidence>
<dbReference type="PANTHER" id="PTHR12460">
    <property type="entry name" value="CYCLIN-DEPENDENT KINASE INHIBITOR-RELATED PROTEIN"/>
    <property type="match status" value="1"/>
</dbReference>
<dbReference type="PANTHER" id="PTHR12460:SF0">
    <property type="entry name" value="CID DOMAIN-CONTAINING PROTEIN-RELATED"/>
    <property type="match status" value="1"/>
</dbReference>
<evidence type="ECO:0000256" key="2">
    <source>
        <dbReference type="SAM" id="MobiDB-lite"/>
    </source>
</evidence>
<dbReference type="SUPFAM" id="SSF47823">
    <property type="entry name" value="lambda integrase-like, N-terminal domain"/>
    <property type="match status" value="1"/>
</dbReference>
<dbReference type="GO" id="GO:0031124">
    <property type="term" value="P:mRNA 3'-end processing"/>
    <property type="evidence" value="ECO:0007669"/>
    <property type="project" value="TreeGrafter"/>
</dbReference>
<name>A0A8X7NRX6_CANPA</name>
<feature type="compositionally biased region" description="Polar residues" evidence="2">
    <location>
        <begin position="11"/>
        <end position="21"/>
    </location>
</feature>
<comment type="caution">
    <text evidence="3">The sequence shown here is derived from an EMBL/GenBank/DDBJ whole genome shotgun (WGS) entry which is preliminary data.</text>
</comment>
<proteinExistence type="predicted"/>
<feature type="region of interest" description="Disordered" evidence="2">
    <location>
        <begin position="1"/>
        <end position="21"/>
    </location>
</feature>
<protein>
    <submittedName>
        <fullName evidence="3">Transcriptional activator of glycolytic enzymes family protein</fullName>
    </submittedName>
</protein>
<evidence type="ECO:0000256" key="1">
    <source>
        <dbReference type="ARBA" id="ARBA00023125"/>
    </source>
</evidence>
<dbReference type="EMBL" id="JABWAB010000001">
    <property type="protein sequence ID" value="KAF6058958.1"/>
    <property type="molecule type" value="Genomic_DNA"/>
</dbReference>
<gene>
    <name evidence="3" type="ORF">FOB60_000540</name>
</gene>
<sequence length="1025" mass="112108">MDDLDKEDRGNTSTDPTSNFITDQELENVTQSSSCVQPCKKQTETTCPQHQTNLESLSLNQVSAPLIAVTTVAATAAAAKTTTATAATATATTATATTATATTATSSAQPDAKTNQLLPTTSFTFRNPIISEAEQTLLNKFETEVMTNKDVQASLEKLKIETKDKYLYQIRRYIRFCANKGQSNFYVTTQLAQEMIANEAVKKRGVVVSHNLTENTIRSIRSPLNKLYFMNKIVYGDQQQNELLGEQFIQHMIGSVTQKEKPGNDDEDKDRSGVENKDDRHKKEKNQVVEDEAVDCESNLKAQMADKANRDSSSISSIVLTLNTDSATSASSKSFGLSGNSKHRLSESEESLLRKFDQEILANPKTQEILSNLTGNTFKSYATDIKRFIRYCARKGKKDFLIDDDILTRFLSFQTSKGTANSGSSNRRYSLRNTSTSLLKLHQLNCLAYDLEFSEGDIVLTLNKFLDATDNATDTLQQLQVSQSEAIHDLGSEDDPLLVKLQQYYKSSTVLDGLSDQSRKLYANEFNRYALFCSQRGLQHFYLTGDLIKQYFVKEVIAHTPTISAKKLKEILSRLNRLHNLNIEIDPANTPKQVENIQVVKDFLNDYTSKSHSDSLAQGSSSGGGNSGRGGPLGTNTSAIGGDGNGASSSSTIGSGSGSGNGNGADTLSGASTSGLSVSSGLPQLHFTNNPTAVLSGSSSSLSSEQPSGGELSSLLKKPSSSQTPKSRLKSSFQSYSSRSEIIDTTRGGGNSSGEVGGDVKENTGSYGIGRDLVVSSSQQMLQMVDEKSQIDNVYESIASEEDDIDYSESEPKPMTSILKRGLNRDSQEPKDTHDLPRSSQVSSSASKRQKLEILPETNDSVPKFVMNQGIESITQLLEEWTLIIKRNGKYGLAWIKTANDLQLYNNRKLIISLMEEVIPTMNENHKGKKLEEIYLLGGDAGESDLFELALVFDEYLHRKNLTIDDLIKKIENYPSYVKREFLRILSRRKRTAASAAAATGVGGVTSFGTYSSSSSQPSSNIPPP</sequence>
<dbReference type="InterPro" id="IPR010998">
    <property type="entry name" value="Integrase_recombinase_N"/>
</dbReference>
<dbReference type="AlphaFoldDB" id="A0A8X7NRX6"/>
<feature type="compositionally biased region" description="Low complexity" evidence="2">
    <location>
        <begin position="668"/>
        <end position="682"/>
    </location>
</feature>
<feature type="region of interest" description="Disordered" evidence="2">
    <location>
        <begin position="611"/>
        <end position="768"/>
    </location>
</feature>
<evidence type="ECO:0000313" key="3">
    <source>
        <dbReference type="EMBL" id="KAF6058958.1"/>
    </source>
</evidence>
<feature type="compositionally biased region" description="Low complexity" evidence="2">
    <location>
        <begin position="695"/>
        <end position="726"/>
    </location>
</feature>
<dbReference type="GO" id="GO:0000993">
    <property type="term" value="F:RNA polymerase II complex binding"/>
    <property type="evidence" value="ECO:0007669"/>
    <property type="project" value="TreeGrafter"/>
</dbReference>
<feature type="compositionally biased region" description="Basic and acidic residues" evidence="2">
    <location>
        <begin position="258"/>
        <end position="288"/>
    </location>
</feature>
<organism evidence="3 4">
    <name type="scientific">Candida parapsilosis</name>
    <name type="common">Yeast</name>
    <dbReference type="NCBI Taxonomy" id="5480"/>
    <lineage>
        <taxon>Eukaryota</taxon>
        <taxon>Fungi</taxon>
        <taxon>Dikarya</taxon>
        <taxon>Ascomycota</taxon>
        <taxon>Saccharomycotina</taxon>
        <taxon>Pichiomycetes</taxon>
        <taxon>Debaryomycetaceae</taxon>
        <taxon>Candida/Lodderomyces clade</taxon>
        <taxon>Candida</taxon>
    </lineage>
</organism>
<feature type="compositionally biased region" description="Basic and acidic residues" evidence="2">
    <location>
        <begin position="823"/>
        <end position="837"/>
    </location>
</feature>